<gene>
    <name evidence="6" type="ORF">OQ287_04465</name>
</gene>
<reference evidence="6" key="1">
    <citation type="submission" date="2022-11" db="EMBL/GenBank/DDBJ databases">
        <title>Larsenimonas rhizosphaerae sp. nov., isolated from a tidal mudflat.</title>
        <authorList>
            <person name="Lee S.D."/>
            <person name="Kim I.S."/>
        </authorList>
    </citation>
    <scope>NUCLEOTIDE SEQUENCE</scope>
    <source>
        <strain evidence="6">GH2-1</strain>
    </source>
</reference>
<accession>A0AA41ZMA6</accession>
<evidence type="ECO:0000256" key="4">
    <source>
        <dbReference type="SAM" id="Phobius"/>
    </source>
</evidence>
<evidence type="ECO:0000313" key="7">
    <source>
        <dbReference type="Proteomes" id="UP001165678"/>
    </source>
</evidence>
<dbReference type="SMART" id="SM00563">
    <property type="entry name" value="PlsC"/>
    <property type="match status" value="1"/>
</dbReference>
<keyword evidence="4" id="KW-1133">Transmembrane helix</keyword>
<feature type="domain" description="Phospholipid/glycerol acyltransferase" evidence="5">
    <location>
        <begin position="38"/>
        <end position="158"/>
    </location>
</feature>
<evidence type="ECO:0000256" key="2">
    <source>
        <dbReference type="ARBA" id="ARBA00022679"/>
    </source>
</evidence>
<keyword evidence="2" id="KW-0808">Transferase</keyword>
<dbReference type="GO" id="GO:0003841">
    <property type="term" value="F:1-acylglycerol-3-phosphate O-acyltransferase activity"/>
    <property type="evidence" value="ECO:0007669"/>
    <property type="project" value="TreeGrafter"/>
</dbReference>
<evidence type="ECO:0000256" key="1">
    <source>
        <dbReference type="ARBA" id="ARBA00005189"/>
    </source>
</evidence>
<protein>
    <submittedName>
        <fullName evidence="6">Lysophospholipid acyltransferase family protein</fullName>
    </submittedName>
</protein>
<keyword evidence="4" id="KW-0472">Membrane</keyword>
<keyword evidence="4" id="KW-0812">Transmembrane</keyword>
<keyword evidence="3 6" id="KW-0012">Acyltransferase</keyword>
<organism evidence="6 7">
    <name type="scientific">Larsenimonas rhizosphaerae</name>
    <dbReference type="NCBI Taxonomy" id="2944682"/>
    <lineage>
        <taxon>Bacteria</taxon>
        <taxon>Pseudomonadati</taxon>
        <taxon>Pseudomonadota</taxon>
        <taxon>Gammaproteobacteria</taxon>
        <taxon>Oceanospirillales</taxon>
        <taxon>Halomonadaceae</taxon>
        <taxon>Larsenimonas</taxon>
    </lineage>
</organism>
<comment type="caution">
    <text evidence="6">The sequence shown here is derived from an EMBL/GenBank/DDBJ whole genome shotgun (WGS) entry which is preliminary data.</text>
</comment>
<evidence type="ECO:0000313" key="6">
    <source>
        <dbReference type="EMBL" id="MCX2523485.1"/>
    </source>
</evidence>
<dbReference type="AlphaFoldDB" id="A0AA41ZMA6"/>
<dbReference type="CDD" id="cd07989">
    <property type="entry name" value="LPLAT_AGPAT-like"/>
    <property type="match status" value="1"/>
</dbReference>
<evidence type="ECO:0000259" key="5">
    <source>
        <dbReference type="SMART" id="SM00563"/>
    </source>
</evidence>
<name>A0AA41ZMA6_9GAMM</name>
<comment type="pathway">
    <text evidence="1">Lipid metabolism.</text>
</comment>
<dbReference type="PANTHER" id="PTHR10434">
    <property type="entry name" value="1-ACYL-SN-GLYCEROL-3-PHOSPHATE ACYLTRANSFERASE"/>
    <property type="match status" value="1"/>
</dbReference>
<keyword evidence="7" id="KW-1185">Reference proteome</keyword>
<proteinExistence type="predicted"/>
<dbReference type="PANTHER" id="PTHR10434:SF11">
    <property type="entry name" value="1-ACYL-SN-GLYCEROL-3-PHOSPHATE ACYLTRANSFERASE"/>
    <property type="match status" value="1"/>
</dbReference>
<dbReference type="Pfam" id="PF01553">
    <property type="entry name" value="Acyltransferase"/>
    <property type="match status" value="1"/>
</dbReference>
<dbReference type="InterPro" id="IPR002123">
    <property type="entry name" value="Plipid/glycerol_acylTrfase"/>
</dbReference>
<feature type="transmembrane region" description="Helical" evidence="4">
    <location>
        <begin position="6"/>
        <end position="27"/>
    </location>
</feature>
<dbReference type="GO" id="GO:0006654">
    <property type="term" value="P:phosphatidic acid biosynthetic process"/>
    <property type="evidence" value="ECO:0007669"/>
    <property type="project" value="TreeGrafter"/>
</dbReference>
<dbReference type="Proteomes" id="UP001165678">
    <property type="component" value="Unassembled WGS sequence"/>
</dbReference>
<evidence type="ECO:0000256" key="3">
    <source>
        <dbReference type="ARBA" id="ARBA00023315"/>
    </source>
</evidence>
<dbReference type="RefSeq" id="WP_250937020.1">
    <property type="nucleotide sequence ID" value="NZ_JAMLJK010000001.1"/>
</dbReference>
<dbReference type="SUPFAM" id="SSF69593">
    <property type="entry name" value="Glycerol-3-phosphate (1)-acyltransferase"/>
    <property type="match status" value="1"/>
</dbReference>
<sequence length="215" mass="24327">MQRWLKVLFFLLIVRPLIIFVIGLNVFHRERLPRRGPHVLVANHNSHLDTLVLMSLFPLRDLARVRPVAAADYFLANRWLAWFSTRVLDIIPIHRDGHVGRDLMADCHEALAAGDILILFPEGSRGIPETMQPLKKGIFHLLKESAEIPLTPVMLRGLGRALPKGEALLVPRNCDVAVGEQMHVDNDCAVFMSSLEAAFEALVEQCRASAWFDKW</sequence>
<dbReference type="EMBL" id="JAPIVE010000001">
    <property type="protein sequence ID" value="MCX2523485.1"/>
    <property type="molecule type" value="Genomic_DNA"/>
</dbReference>